<dbReference type="Pfam" id="PF16770">
    <property type="entry name" value="RTT107_BRCT_5"/>
    <property type="match status" value="1"/>
</dbReference>
<feature type="region of interest" description="Disordered" evidence="14">
    <location>
        <begin position="623"/>
        <end position="1228"/>
    </location>
</feature>
<feature type="compositionally biased region" description="Basic and acidic residues" evidence="14">
    <location>
        <begin position="451"/>
        <end position="474"/>
    </location>
</feature>
<feature type="compositionally biased region" description="Basic and acidic residues" evidence="14">
    <location>
        <begin position="1192"/>
        <end position="1207"/>
    </location>
</feature>
<feature type="compositionally biased region" description="Basic residues" evidence="14">
    <location>
        <begin position="575"/>
        <end position="590"/>
    </location>
</feature>
<feature type="region of interest" description="Disordered" evidence="14">
    <location>
        <begin position="186"/>
        <end position="246"/>
    </location>
</feature>
<dbReference type="Proteomes" id="UP000515203">
    <property type="component" value="Unplaced"/>
</dbReference>
<keyword evidence="13" id="KW-0131">Cell cycle</keyword>
<keyword evidence="8" id="KW-0227">DNA damage</keyword>
<dbReference type="CDD" id="cd17744">
    <property type="entry name" value="BRCT_MDC1_rpt1"/>
    <property type="match status" value="1"/>
</dbReference>
<proteinExistence type="predicted"/>
<dbReference type="CTD" id="9656"/>
<dbReference type="SMART" id="SM00240">
    <property type="entry name" value="FHA"/>
    <property type="match status" value="1"/>
</dbReference>
<keyword evidence="9" id="KW-0832">Ubl conjugation</keyword>
<organism evidence="17 18">
    <name type="scientific">Octodon degus</name>
    <name type="common">Degu</name>
    <name type="synonym">Sciurus degus</name>
    <dbReference type="NCBI Taxonomy" id="10160"/>
    <lineage>
        <taxon>Eukaryota</taxon>
        <taxon>Metazoa</taxon>
        <taxon>Chordata</taxon>
        <taxon>Craniata</taxon>
        <taxon>Vertebrata</taxon>
        <taxon>Euteleostomi</taxon>
        <taxon>Mammalia</taxon>
        <taxon>Eutheria</taxon>
        <taxon>Euarchontoglires</taxon>
        <taxon>Glires</taxon>
        <taxon>Rodentia</taxon>
        <taxon>Hystricomorpha</taxon>
        <taxon>Octodontidae</taxon>
        <taxon>Octodon</taxon>
    </lineage>
</organism>
<feature type="region of interest" description="Disordered" evidence="14">
    <location>
        <begin position="396"/>
        <end position="512"/>
    </location>
</feature>
<dbReference type="PROSITE" id="PS50172">
    <property type="entry name" value="BRCT"/>
    <property type="match status" value="1"/>
</dbReference>
<dbReference type="Pfam" id="PF00498">
    <property type="entry name" value="FHA"/>
    <property type="match status" value="1"/>
</dbReference>
<gene>
    <name evidence="18 19" type="primary">Mdc1</name>
</gene>
<evidence type="ECO:0000256" key="8">
    <source>
        <dbReference type="ARBA" id="ARBA00022763"/>
    </source>
</evidence>
<evidence type="ECO:0000313" key="19">
    <source>
        <dbReference type="RefSeq" id="XP_023577672.1"/>
    </source>
</evidence>
<feature type="compositionally biased region" description="Basic and acidic residues" evidence="14">
    <location>
        <begin position="724"/>
        <end position="733"/>
    </location>
</feature>
<evidence type="ECO:0000256" key="1">
    <source>
        <dbReference type="ARBA" id="ARBA00004123"/>
    </source>
</evidence>
<feature type="domain" description="FHA" evidence="15">
    <location>
        <begin position="54"/>
        <end position="100"/>
    </location>
</feature>
<dbReference type="InterPro" id="IPR001357">
    <property type="entry name" value="BRCT_dom"/>
</dbReference>
<keyword evidence="12" id="KW-0539">Nucleus</keyword>
<protein>
    <recommendedName>
        <fullName evidence="3">Mediator of DNA damage checkpoint protein 1</fullName>
    </recommendedName>
</protein>
<evidence type="ECO:0000259" key="15">
    <source>
        <dbReference type="PROSITE" id="PS50006"/>
    </source>
</evidence>
<feature type="compositionally biased region" description="Low complexity" evidence="14">
    <location>
        <begin position="770"/>
        <end position="784"/>
    </location>
</feature>
<dbReference type="CDD" id="cd18441">
    <property type="entry name" value="BRCT_MDC1_rpt2"/>
    <property type="match status" value="1"/>
</dbReference>
<evidence type="ECO:0000256" key="12">
    <source>
        <dbReference type="ARBA" id="ARBA00023242"/>
    </source>
</evidence>
<feature type="region of interest" description="Disordered" evidence="14">
    <location>
        <begin position="1"/>
        <end position="29"/>
    </location>
</feature>
<evidence type="ECO:0000256" key="13">
    <source>
        <dbReference type="ARBA" id="ARBA00023306"/>
    </source>
</evidence>
<dbReference type="InterPro" id="IPR008984">
    <property type="entry name" value="SMAD_FHA_dom_sf"/>
</dbReference>
<dbReference type="SMART" id="SM00292">
    <property type="entry name" value="BRCT"/>
    <property type="match status" value="2"/>
</dbReference>
<evidence type="ECO:0000256" key="9">
    <source>
        <dbReference type="ARBA" id="ARBA00022843"/>
    </source>
</evidence>
<evidence type="ECO:0000259" key="16">
    <source>
        <dbReference type="PROSITE" id="PS50172"/>
    </source>
</evidence>
<dbReference type="GO" id="GO:0005634">
    <property type="term" value="C:nucleus"/>
    <property type="evidence" value="ECO:0007669"/>
    <property type="project" value="UniProtKB-SubCell"/>
</dbReference>
<keyword evidence="4" id="KW-0158">Chromosome</keyword>
<dbReference type="OrthoDB" id="342264at2759"/>
<dbReference type="Gene3D" id="2.60.200.20">
    <property type="match status" value="1"/>
</dbReference>
<reference evidence="18 19" key="1">
    <citation type="submission" date="2025-04" db="UniProtKB">
        <authorList>
            <consortium name="RefSeq"/>
        </authorList>
    </citation>
    <scope>IDENTIFICATION</scope>
</reference>
<name>A0A6P6EZE3_OCTDE</name>
<keyword evidence="7" id="KW-0677">Repeat</keyword>
<dbReference type="RefSeq" id="XP_023577672.1">
    <property type="nucleotide sequence ID" value="XM_023721904.1"/>
</dbReference>
<feature type="region of interest" description="Disordered" evidence="14">
    <location>
        <begin position="538"/>
        <end position="606"/>
    </location>
</feature>
<feature type="domain" description="BRCT" evidence="16">
    <location>
        <begin position="1258"/>
        <end position="1322"/>
    </location>
</feature>
<feature type="compositionally biased region" description="Polar residues" evidence="14">
    <location>
        <begin position="993"/>
        <end position="1002"/>
    </location>
</feature>
<dbReference type="RefSeq" id="XP_023577671.1">
    <property type="nucleotide sequence ID" value="XM_023721903.1"/>
</dbReference>
<evidence type="ECO:0000256" key="4">
    <source>
        <dbReference type="ARBA" id="ARBA00022454"/>
    </source>
</evidence>
<dbReference type="Gene3D" id="3.40.50.10190">
    <property type="entry name" value="BRCT domain"/>
    <property type="match status" value="2"/>
</dbReference>
<evidence type="ECO:0000313" key="18">
    <source>
        <dbReference type="RefSeq" id="XP_023577671.1"/>
    </source>
</evidence>
<evidence type="ECO:0000256" key="7">
    <source>
        <dbReference type="ARBA" id="ARBA00022737"/>
    </source>
</evidence>
<evidence type="ECO:0000256" key="14">
    <source>
        <dbReference type="SAM" id="MobiDB-lite"/>
    </source>
</evidence>
<comment type="subcellular location">
    <subcellularLocation>
        <location evidence="2">Chromosome</location>
    </subcellularLocation>
    <subcellularLocation>
        <location evidence="1">Nucleus</location>
    </subcellularLocation>
</comment>
<feature type="compositionally biased region" description="Acidic residues" evidence="14">
    <location>
        <begin position="1"/>
        <end position="17"/>
    </location>
</feature>
<dbReference type="InterPro" id="IPR000253">
    <property type="entry name" value="FHA_dom"/>
</dbReference>
<dbReference type="Pfam" id="PF16589">
    <property type="entry name" value="BRCT_2"/>
    <property type="match status" value="1"/>
</dbReference>
<dbReference type="InterPro" id="IPR036420">
    <property type="entry name" value="BRCT_dom_sf"/>
</dbReference>
<evidence type="ECO:0000313" key="17">
    <source>
        <dbReference type="Proteomes" id="UP000515203"/>
    </source>
</evidence>
<keyword evidence="11" id="KW-0234">DNA repair</keyword>
<evidence type="ECO:0000256" key="10">
    <source>
        <dbReference type="ARBA" id="ARBA00022990"/>
    </source>
</evidence>
<dbReference type="PANTHER" id="PTHR23196:SF34">
    <property type="entry name" value="MEDIATOR OF DNA DAMAGE CHECKPOINT PROTEIN 1"/>
    <property type="match status" value="1"/>
</dbReference>
<keyword evidence="10" id="KW-0007">Acetylation</keyword>
<dbReference type="GO" id="GO:0006281">
    <property type="term" value="P:DNA repair"/>
    <property type="evidence" value="ECO:0007669"/>
    <property type="project" value="UniProtKB-KW"/>
</dbReference>
<evidence type="ECO:0000256" key="11">
    <source>
        <dbReference type="ARBA" id="ARBA00023204"/>
    </source>
</evidence>
<keyword evidence="5" id="KW-1017">Isopeptide bond</keyword>
<dbReference type="GO" id="GO:0005694">
    <property type="term" value="C:chromosome"/>
    <property type="evidence" value="ECO:0007669"/>
    <property type="project" value="UniProtKB-SubCell"/>
</dbReference>
<sequence>MEDTQTIDWDIEQEEEIERSSESSGCGTDPVGRLRVFSGTYGPEKDFPLYLGKNVVGRMPDCSVALPFPSISKQHAVIEISARDRAPILQDCGSLNGTQILRPPKVLSPGMSHRLRNHELILFADLPCQYRYLDVPLPVVSRAPLTVEETPRVPGDTHATRLPLAEDSEEESDFLHERCVGKESRAITSSPLTTVVPESDDEGPGGSGPSLAFNMDSDTDGGEAGEAPPAVRSSAITEAEQSGGDGVLQDTLLVEALPAGDRDGDTDVRKNAGNKLALERSHLIGQDSDTDVEEKGIAETPAAVLGREGLPFPTGGAEDPSTLGVARLQESLAGSDMDVAEQKSPAAGIQTPMVINSDTDDEEEVSAALTLARLKEGGAALWDRDPDGGAARALPVALGRSTPASGRDSDTDLDTDTEAGELPGEKRETLPSVCTEKTEHLVTAQSGKRHPCGDSEAGKEAGRCSHGTHPERSRASLATVNVKTEAEEEVPPGPAATHLESQQVPVEETNQACPDKVDIKENTASAVAAVRQRQLVATGGAQKRAPEMGAPGRVSAAQGERVVHTGTPGGPTPPQRRRAQTHAGRRKKSYLARTRGSKDSSDAGCDDLDLQATQCFVESESLEAVPDVEDEPTQVFPCELPSEPGPPHQSPQAPGALDEPWEVLATQPFCVAKSERPEPLPTATLPEAFGSHLSPPRVMPPDQCPGSPAHTEPLETKGTGLQTVERDRGHADGRMPPAESASGDDLESPDAVPKALAPSPGPHTSQSRKQSAPQALLPRLLSSSPPVPRAGHTGAQDPPGPAQSSGLEPQPSARRWPSRRTPPTPLPSAAHAHCLPPASEPVAQPCLARTRRSSIKTPEVDEPAAPELQLSTSTDHHPVVPKTTPRATRGRTDRSSVKTSVPVVQMAPELQPSMSTHQPDSPEPTPRTTRSRANRSSVETPEVAVHVTPELQLSITIDQSIVPKTMPRAIGNRKDRSSVKTPGVAAHTALELQPSTSVQQPVTAKPVPRATRRQTSKSSSKTIEPIELSATDLEPPALMAQPVNLKTIAQGRLSSESQPPVTTDQTVTQEPDNQASYSRTQRAAGKRSSHSAPTAHQLCSEPQGLSSGDQIAGRTRAAASLRTVPDPCFPQPPEAPTCASRIPKVEAADSSGPTQQLQPAVSPQYKRPSPSTDSPPLLKRPQRGTSQKTVFPKKEKDTAERPGKAEDTWTPGPGKRKRTQMEEELQEVPRRGLRRNKPTLQSAAPKVLFTGVLDARGEQAVLALGGSLASSVAEASHLVTDRICRTVKFLCALGKGIPVLSLEWLQQSRKAGHFLPPDQFVVTDPEQEKNFGFSLRDALSRAQERRLLEGYEIHVTPGVRPPPLQMGEIISCCGGTVLPSMPRSYKPRRVVITCSQDLPRCSSASRAGLPLLSPEFLLTGVLKQEVRPEAFVISTQEQPSA</sequence>
<feature type="compositionally biased region" description="Polar residues" evidence="14">
    <location>
        <begin position="499"/>
        <end position="512"/>
    </location>
</feature>
<dbReference type="CDD" id="cd22665">
    <property type="entry name" value="FHA_MDC1"/>
    <property type="match status" value="1"/>
</dbReference>
<dbReference type="SUPFAM" id="SSF49879">
    <property type="entry name" value="SMAD/FHA domain"/>
    <property type="match status" value="1"/>
</dbReference>
<keyword evidence="6" id="KW-0597">Phosphoprotein</keyword>
<dbReference type="PANTHER" id="PTHR23196">
    <property type="entry name" value="PAX TRANSCRIPTION ACTIVATION DOMAIN INTERACTING PROTEIN"/>
    <property type="match status" value="1"/>
</dbReference>
<dbReference type="SUPFAM" id="SSF52113">
    <property type="entry name" value="BRCT domain"/>
    <property type="match status" value="2"/>
</dbReference>
<feature type="compositionally biased region" description="Polar residues" evidence="14">
    <location>
        <begin position="1151"/>
        <end position="1161"/>
    </location>
</feature>
<evidence type="ECO:0000256" key="6">
    <source>
        <dbReference type="ARBA" id="ARBA00022553"/>
    </source>
</evidence>
<dbReference type="GeneID" id="101582354"/>
<dbReference type="InterPro" id="IPR051579">
    <property type="entry name" value="DDR_Transcriptional_Reg"/>
</dbReference>
<feature type="compositionally biased region" description="Low complexity" evidence="14">
    <location>
        <begin position="1058"/>
        <end position="1072"/>
    </location>
</feature>
<evidence type="ECO:0000256" key="3">
    <source>
        <dbReference type="ARBA" id="ARBA00015014"/>
    </source>
</evidence>
<accession>A0A6P6EZE3</accession>
<keyword evidence="17" id="KW-1185">Reference proteome</keyword>
<dbReference type="PROSITE" id="PS50006">
    <property type="entry name" value="FHA_DOMAIN"/>
    <property type="match status" value="1"/>
</dbReference>
<evidence type="ECO:0000256" key="5">
    <source>
        <dbReference type="ARBA" id="ARBA00022499"/>
    </source>
</evidence>
<evidence type="ECO:0000256" key="2">
    <source>
        <dbReference type="ARBA" id="ARBA00004286"/>
    </source>
</evidence>